<comment type="caution">
    <text evidence="2">The sequence shown here is derived from an EMBL/GenBank/DDBJ whole genome shotgun (WGS) entry which is preliminary data.</text>
</comment>
<dbReference type="Pfam" id="PF07883">
    <property type="entry name" value="Cupin_2"/>
    <property type="match status" value="1"/>
</dbReference>
<dbReference type="RefSeq" id="WP_380035709.1">
    <property type="nucleotide sequence ID" value="NZ_JBHSEH010000004.1"/>
</dbReference>
<dbReference type="Proteomes" id="UP001595998">
    <property type="component" value="Unassembled WGS sequence"/>
</dbReference>
<dbReference type="InterPro" id="IPR014710">
    <property type="entry name" value="RmlC-like_jellyroll"/>
</dbReference>
<organism evidence="2 3">
    <name type="scientific">Deinococcus navajonensis</name>
    <dbReference type="NCBI Taxonomy" id="309884"/>
    <lineage>
        <taxon>Bacteria</taxon>
        <taxon>Thermotogati</taxon>
        <taxon>Deinococcota</taxon>
        <taxon>Deinococci</taxon>
        <taxon>Deinococcales</taxon>
        <taxon>Deinococcaceae</taxon>
        <taxon>Deinococcus</taxon>
    </lineage>
</organism>
<protein>
    <submittedName>
        <fullName evidence="2">Cupin domain-containing protein</fullName>
    </submittedName>
</protein>
<sequence>MQSRNVEFKAQGGPIALVFEHVSALGNTLVGTAQLRAGEQVPHSGESAHPADEYSYVLKGRVQIEIAGVCHEGAPGTLMLIPAGEGHITRALEDAEVLWWWVGQPADFAPLKQTYPPPE</sequence>
<gene>
    <name evidence="2" type="ORF">ACFOZ9_01860</name>
</gene>
<dbReference type="EMBL" id="JBHSEH010000004">
    <property type="protein sequence ID" value="MFC4424937.1"/>
    <property type="molecule type" value="Genomic_DNA"/>
</dbReference>
<dbReference type="SUPFAM" id="SSF51182">
    <property type="entry name" value="RmlC-like cupins"/>
    <property type="match status" value="1"/>
</dbReference>
<evidence type="ECO:0000259" key="1">
    <source>
        <dbReference type="Pfam" id="PF07883"/>
    </source>
</evidence>
<dbReference type="InterPro" id="IPR013096">
    <property type="entry name" value="Cupin_2"/>
</dbReference>
<keyword evidence="3" id="KW-1185">Reference proteome</keyword>
<accession>A0ABV8XJT9</accession>
<reference evidence="3" key="1">
    <citation type="journal article" date="2019" name="Int. J. Syst. Evol. Microbiol.">
        <title>The Global Catalogue of Microorganisms (GCM) 10K type strain sequencing project: providing services to taxonomists for standard genome sequencing and annotation.</title>
        <authorList>
            <consortium name="The Broad Institute Genomics Platform"/>
            <consortium name="The Broad Institute Genome Sequencing Center for Infectious Disease"/>
            <person name="Wu L."/>
            <person name="Ma J."/>
        </authorList>
    </citation>
    <scope>NUCLEOTIDE SEQUENCE [LARGE SCALE GENOMIC DNA]</scope>
    <source>
        <strain evidence="3">CCUG 56029</strain>
    </source>
</reference>
<name>A0ABV8XJT9_9DEIO</name>
<dbReference type="Gene3D" id="2.60.120.10">
    <property type="entry name" value="Jelly Rolls"/>
    <property type="match status" value="1"/>
</dbReference>
<dbReference type="InterPro" id="IPR011051">
    <property type="entry name" value="RmlC_Cupin_sf"/>
</dbReference>
<proteinExistence type="predicted"/>
<evidence type="ECO:0000313" key="3">
    <source>
        <dbReference type="Proteomes" id="UP001595998"/>
    </source>
</evidence>
<feature type="domain" description="Cupin type-2" evidence="1">
    <location>
        <begin position="44"/>
        <end position="102"/>
    </location>
</feature>
<evidence type="ECO:0000313" key="2">
    <source>
        <dbReference type="EMBL" id="MFC4424937.1"/>
    </source>
</evidence>